<accession>A0ABQ0CZ89</accession>
<feature type="domain" description="Post-SET" evidence="4">
    <location>
        <begin position="175"/>
        <end position="191"/>
    </location>
</feature>
<dbReference type="Proteomes" id="UP001562357">
    <property type="component" value="Unassembled WGS sequence"/>
</dbReference>
<dbReference type="InterPro" id="IPR053201">
    <property type="entry name" value="Flavunoidine_N-MTase"/>
</dbReference>
<reference evidence="6" key="1">
    <citation type="submission" date="2024-06" db="EMBL/GenBank/DDBJ databases">
        <title>Draft Genome Sequences of Epichloe bromicola Strains Isolated from Elymus ciliaris.</title>
        <authorList>
            <consortium name="Epichloe bromicola genome sequencing consortium"/>
            <person name="Miura A."/>
            <person name="Imano S."/>
            <person name="Ashida A."/>
            <person name="Sato I."/>
            <person name="Chiba S."/>
            <person name="Tanaka A."/>
            <person name="Camagna M."/>
            <person name="Takemoto D."/>
        </authorList>
    </citation>
    <scope>NUCLEOTIDE SEQUENCE [LARGE SCALE GENOMIC DNA]</scope>
    <source>
        <strain evidence="6">DP</strain>
    </source>
</reference>
<keyword evidence="6" id="KW-1185">Reference proteome</keyword>
<protein>
    <recommendedName>
        <fullName evidence="4">Post-SET domain-containing protein</fullName>
    </recommendedName>
</protein>
<evidence type="ECO:0000256" key="2">
    <source>
        <dbReference type="ARBA" id="ARBA00022679"/>
    </source>
</evidence>
<dbReference type="PANTHER" id="PTHR12350:SF19">
    <property type="entry name" value="SET DOMAIN-CONTAINING PROTEIN"/>
    <property type="match status" value="1"/>
</dbReference>
<dbReference type="EMBL" id="BAAFGZ010000484">
    <property type="protein sequence ID" value="GAB0138765.1"/>
    <property type="molecule type" value="Genomic_DNA"/>
</dbReference>
<dbReference type="SUPFAM" id="SSF82199">
    <property type="entry name" value="SET domain"/>
    <property type="match status" value="1"/>
</dbReference>
<name>A0ABQ0CZ89_9HYPO</name>
<feature type="region of interest" description="Disordered" evidence="3">
    <location>
        <begin position="278"/>
        <end position="307"/>
    </location>
</feature>
<gene>
    <name evidence="5" type="primary">g6989</name>
    <name evidence="5" type="ORF">EsDP_00006989</name>
</gene>
<dbReference type="Gene3D" id="2.170.270.10">
    <property type="entry name" value="SET domain"/>
    <property type="match status" value="1"/>
</dbReference>
<dbReference type="InterPro" id="IPR046341">
    <property type="entry name" value="SET_dom_sf"/>
</dbReference>
<evidence type="ECO:0000313" key="5">
    <source>
        <dbReference type="EMBL" id="GAB0138765.1"/>
    </source>
</evidence>
<evidence type="ECO:0000256" key="3">
    <source>
        <dbReference type="SAM" id="MobiDB-lite"/>
    </source>
</evidence>
<dbReference type="PROSITE" id="PS50868">
    <property type="entry name" value="POST_SET"/>
    <property type="match status" value="1"/>
</dbReference>
<sequence length="307" mass="33102">MPGNLLPNPASHHLLRNKERYASAGHQGRMSNLSPIVDCEMNDRFANQLASSPAMTPLTPHWQQPSHPAIQEVVINNEEFTSKSLSKVAFPPFAVYAKLAFPPCTVAEEPTYATVQMGKNSHLSLNSDLLYINHSCEPSLIFDMGSMNILVGPKGLQPGDELTFFYPSTEWSMAQPFTCLCGKSSCRGAISGAKDMLPQQLEGAWLNSHIRDLLEEQRANTSSAVEDATTKALRDALVQAEKVVEAARLAVRTYAASSSQKTGAAAVKGKTNGFAAKHDVTSAEGLNRRGPTSRELSGEMGGDTANV</sequence>
<evidence type="ECO:0000259" key="4">
    <source>
        <dbReference type="PROSITE" id="PS50868"/>
    </source>
</evidence>
<dbReference type="PANTHER" id="PTHR12350">
    <property type="entry name" value="HISTONE-LYSINE N-METHYLTRANSFERASE-RELATED"/>
    <property type="match status" value="1"/>
</dbReference>
<proteinExistence type="predicted"/>
<dbReference type="InterPro" id="IPR003616">
    <property type="entry name" value="Post-SET_dom"/>
</dbReference>
<organism evidence="5 6">
    <name type="scientific">Epichloe bromicola</name>
    <dbReference type="NCBI Taxonomy" id="79588"/>
    <lineage>
        <taxon>Eukaryota</taxon>
        <taxon>Fungi</taxon>
        <taxon>Dikarya</taxon>
        <taxon>Ascomycota</taxon>
        <taxon>Pezizomycotina</taxon>
        <taxon>Sordariomycetes</taxon>
        <taxon>Hypocreomycetidae</taxon>
        <taxon>Hypocreales</taxon>
        <taxon>Clavicipitaceae</taxon>
        <taxon>Epichloe</taxon>
    </lineage>
</organism>
<evidence type="ECO:0000256" key="1">
    <source>
        <dbReference type="ARBA" id="ARBA00022603"/>
    </source>
</evidence>
<keyword evidence="1" id="KW-0489">Methyltransferase</keyword>
<keyword evidence="2" id="KW-0808">Transferase</keyword>
<evidence type="ECO:0000313" key="6">
    <source>
        <dbReference type="Proteomes" id="UP001562357"/>
    </source>
</evidence>
<comment type="caution">
    <text evidence="5">The sequence shown here is derived from an EMBL/GenBank/DDBJ whole genome shotgun (WGS) entry which is preliminary data.</text>
</comment>